<keyword evidence="4" id="KW-1185">Reference proteome</keyword>
<dbReference type="InterPro" id="IPR002557">
    <property type="entry name" value="Chitin-bd_dom"/>
</dbReference>
<dbReference type="EMBL" id="CAXKWB010000610">
    <property type="protein sequence ID" value="CAL4061359.1"/>
    <property type="molecule type" value="Genomic_DNA"/>
</dbReference>
<keyword evidence="1" id="KW-0732">Signal</keyword>
<sequence>MGILPITLALFTVVSAFPRTPGRTRSQQQISAYFPDTRYPDQMINPSFMTAKCVSEGVFPHPYNCAWVYRCHDQTAEGFFHTSYFICAPGTEFDDDLDQCITKSGTCGNCTTLPSSCHSCNGRQAAQVFCEFQECYSGDRVTGIQRICAPGQLHDGQNCVEDAKCPCTVDKAKFWGDCTDVTRCSSNDQIERTEKQCNPYSCSITGQEMSCENGQVFSPDQRTCVELLNDAWCPCTADRAKFWGDCVDANGCSEGSQLNTTEKQCTLFSCSNTGQEIRCENGQVFSPDQRACVEPLNEAKCPCTVDRAKFWGDCINVIRCSETQCNHYSCSIRGQEMSCENGQVFIPDQRTCVEPIHECANCPASDTISTTACSTYCIDGQPKEAKIVQEMSSQRELGIVAHLKMLTGGTIVLLQMHVQVTNTLNNFGNSRCNNRFNNRCNRCNNRCNNRLNSGKNRCSNKCNSKCNICSSSKRYARNILVKKMDLNSCVTMVKCLTLRKRHALNPSQTLSVETYFLTLQCLRDSLNTVHQN</sequence>
<evidence type="ECO:0000259" key="2">
    <source>
        <dbReference type="PROSITE" id="PS50940"/>
    </source>
</evidence>
<protein>
    <recommendedName>
        <fullName evidence="2">Chitin-binding type-2 domain-containing protein</fullName>
    </recommendedName>
</protein>
<proteinExistence type="predicted"/>
<dbReference type="Proteomes" id="UP001497623">
    <property type="component" value="Unassembled WGS sequence"/>
</dbReference>
<feature type="chain" id="PRO_5043797109" description="Chitin-binding type-2 domain-containing protein" evidence="1">
    <location>
        <begin position="17"/>
        <end position="532"/>
    </location>
</feature>
<dbReference type="Gene3D" id="2.170.140.10">
    <property type="entry name" value="Chitin binding domain"/>
    <property type="match status" value="1"/>
</dbReference>
<dbReference type="SMART" id="SM00494">
    <property type="entry name" value="ChtBD2"/>
    <property type="match status" value="4"/>
</dbReference>
<dbReference type="AlphaFoldDB" id="A0AAV2PLT5"/>
<dbReference type="SUPFAM" id="SSF57625">
    <property type="entry name" value="Invertebrate chitin-binding proteins"/>
    <property type="match status" value="1"/>
</dbReference>
<comment type="caution">
    <text evidence="3">The sequence shown here is derived from an EMBL/GenBank/DDBJ whole genome shotgun (WGS) entry which is preliminary data.</text>
</comment>
<dbReference type="PROSITE" id="PS50940">
    <property type="entry name" value="CHIT_BIND_II"/>
    <property type="match status" value="1"/>
</dbReference>
<dbReference type="InterPro" id="IPR036508">
    <property type="entry name" value="Chitin-bd_dom_sf"/>
</dbReference>
<evidence type="ECO:0000313" key="3">
    <source>
        <dbReference type="EMBL" id="CAL4061359.1"/>
    </source>
</evidence>
<dbReference type="GO" id="GO:0005576">
    <property type="term" value="C:extracellular region"/>
    <property type="evidence" value="ECO:0007669"/>
    <property type="project" value="InterPro"/>
</dbReference>
<organism evidence="3 4">
    <name type="scientific">Meganyctiphanes norvegica</name>
    <name type="common">Northern krill</name>
    <name type="synonym">Thysanopoda norvegica</name>
    <dbReference type="NCBI Taxonomy" id="48144"/>
    <lineage>
        <taxon>Eukaryota</taxon>
        <taxon>Metazoa</taxon>
        <taxon>Ecdysozoa</taxon>
        <taxon>Arthropoda</taxon>
        <taxon>Crustacea</taxon>
        <taxon>Multicrustacea</taxon>
        <taxon>Malacostraca</taxon>
        <taxon>Eumalacostraca</taxon>
        <taxon>Eucarida</taxon>
        <taxon>Euphausiacea</taxon>
        <taxon>Euphausiidae</taxon>
        <taxon>Meganyctiphanes</taxon>
    </lineage>
</organism>
<reference evidence="3 4" key="1">
    <citation type="submission" date="2024-05" db="EMBL/GenBank/DDBJ databases">
        <authorList>
            <person name="Wallberg A."/>
        </authorList>
    </citation>
    <scope>NUCLEOTIDE SEQUENCE [LARGE SCALE GENOMIC DNA]</scope>
</reference>
<feature type="signal peptide" evidence="1">
    <location>
        <begin position="1"/>
        <end position="16"/>
    </location>
</feature>
<feature type="domain" description="Chitin-binding type-2" evidence="2">
    <location>
        <begin position="50"/>
        <end position="109"/>
    </location>
</feature>
<dbReference type="GO" id="GO:0008061">
    <property type="term" value="F:chitin binding"/>
    <property type="evidence" value="ECO:0007669"/>
    <property type="project" value="InterPro"/>
</dbReference>
<gene>
    <name evidence="3" type="ORF">MNOR_LOCUS2109</name>
</gene>
<name>A0AAV2PLT5_MEGNR</name>
<evidence type="ECO:0000313" key="4">
    <source>
        <dbReference type="Proteomes" id="UP001497623"/>
    </source>
</evidence>
<accession>A0AAV2PLT5</accession>
<evidence type="ECO:0000256" key="1">
    <source>
        <dbReference type="SAM" id="SignalP"/>
    </source>
</evidence>